<dbReference type="AlphaFoldDB" id="A0A5C3QGK9"/>
<dbReference type="FunFam" id="1.20.120.610:FF:000001">
    <property type="entry name" value="V-type proton ATPase proteolipid subunit"/>
    <property type="match status" value="1"/>
</dbReference>
<dbReference type="EMBL" id="ML178825">
    <property type="protein sequence ID" value="TFL01205.1"/>
    <property type="molecule type" value="Genomic_DNA"/>
</dbReference>
<dbReference type="Pfam" id="PF00137">
    <property type="entry name" value="ATP-synt_C"/>
    <property type="match status" value="2"/>
</dbReference>
<dbReference type="PRINTS" id="PR00122">
    <property type="entry name" value="VACATPASE"/>
</dbReference>
<dbReference type="CDD" id="cd18176">
    <property type="entry name" value="ATP-synt_Vo_c_ATP6C_rpt2"/>
    <property type="match status" value="1"/>
</dbReference>
<evidence type="ECO:0000256" key="8">
    <source>
        <dbReference type="ARBA" id="ARBA00023136"/>
    </source>
</evidence>
<gene>
    <name evidence="13" type="ORF">BDV98DRAFT_73313</name>
</gene>
<dbReference type="OrthoDB" id="1744869at2759"/>
<keyword evidence="8 11" id="KW-0472">Membrane</keyword>
<comment type="subunit">
    <text evidence="10 11">V-ATPase is a heteromultimeric enzyme composed of a peripheral catalytic V1 complex (components A to H) attached to an integral membrane V0 proton pore complex (components: a, c, c', c'', d, e, f and VOA1). The decameric c-ring forms the proton-conducting pore, and is composed of eight proteolipid subunits c, one subunit c' and one subunit c''.</text>
</comment>
<keyword evidence="4 11" id="KW-0812">Transmembrane</keyword>
<evidence type="ECO:0000256" key="7">
    <source>
        <dbReference type="ARBA" id="ARBA00023065"/>
    </source>
</evidence>
<comment type="subcellular location">
    <subcellularLocation>
        <location evidence="1 11">Vacuole membrane</location>
        <topology evidence="1 11">Multi-pass membrane protein</topology>
    </subcellularLocation>
</comment>
<evidence type="ECO:0000256" key="10">
    <source>
        <dbReference type="ARBA" id="ARBA00046480"/>
    </source>
</evidence>
<feature type="transmembrane region" description="Helical" evidence="11">
    <location>
        <begin position="39"/>
        <end position="60"/>
    </location>
</feature>
<evidence type="ECO:0000313" key="14">
    <source>
        <dbReference type="Proteomes" id="UP000305067"/>
    </source>
</evidence>
<comment type="function">
    <text evidence="9">Proton-conducting pore forming subunit of the V0 complex of vacuolar(H+)-ATPase (V-ATPase), a multisubunit enzyme composed of a peripheral complex (V1) that hydrolyzes ATP and a membrane integral complex (V0) that translocates protons. V-ATPase is responsible for acidifying and maintaining the pH of intracellular compartments.</text>
</comment>
<dbReference type="PANTHER" id="PTHR10263">
    <property type="entry name" value="V-TYPE PROTON ATPASE PROTEOLIPID SUBUNIT"/>
    <property type="match status" value="1"/>
</dbReference>
<dbReference type="STRING" id="1884261.A0A5C3QGK9"/>
<keyword evidence="3 11" id="KW-0813">Transport</keyword>
<keyword evidence="5 11" id="KW-0375">Hydrogen ion transport</keyword>
<dbReference type="NCBIfam" id="TIGR01100">
    <property type="entry name" value="V_ATP_synt_C"/>
    <property type="match status" value="1"/>
</dbReference>
<comment type="similarity">
    <text evidence="2 11">Belongs to the V-ATPase proteolipid subunit family.</text>
</comment>
<evidence type="ECO:0000256" key="9">
    <source>
        <dbReference type="ARBA" id="ARBA00045519"/>
    </source>
</evidence>
<organism evidence="13 14">
    <name type="scientific">Pterulicium gracile</name>
    <dbReference type="NCBI Taxonomy" id="1884261"/>
    <lineage>
        <taxon>Eukaryota</taxon>
        <taxon>Fungi</taxon>
        <taxon>Dikarya</taxon>
        <taxon>Basidiomycota</taxon>
        <taxon>Agaricomycotina</taxon>
        <taxon>Agaricomycetes</taxon>
        <taxon>Agaricomycetidae</taxon>
        <taxon>Agaricales</taxon>
        <taxon>Pleurotineae</taxon>
        <taxon>Pterulaceae</taxon>
        <taxon>Pterulicium</taxon>
    </lineage>
</organism>
<dbReference type="Proteomes" id="UP000305067">
    <property type="component" value="Unassembled WGS sequence"/>
</dbReference>
<dbReference type="InterPro" id="IPR035921">
    <property type="entry name" value="F/V-ATP_Csub_sf"/>
</dbReference>
<evidence type="ECO:0000256" key="2">
    <source>
        <dbReference type="ARBA" id="ARBA00007296"/>
    </source>
</evidence>
<evidence type="ECO:0000256" key="6">
    <source>
        <dbReference type="ARBA" id="ARBA00022989"/>
    </source>
</evidence>
<feature type="transmembrane region" description="Helical" evidence="11">
    <location>
        <begin position="117"/>
        <end position="136"/>
    </location>
</feature>
<evidence type="ECO:0000256" key="3">
    <source>
        <dbReference type="ARBA" id="ARBA00022448"/>
    </source>
</evidence>
<evidence type="ECO:0000313" key="13">
    <source>
        <dbReference type="EMBL" id="TFL01205.1"/>
    </source>
</evidence>
<evidence type="ECO:0000256" key="4">
    <source>
        <dbReference type="ARBA" id="ARBA00022692"/>
    </source>
</evidence>
<dbReference type="CDD" id="cd18175">
    <property type="entry name" value="ATP-synt_Vo_c_ATP6C_rpt1"/>
    <property type="match status" value="1"/>
</dbReference>
<evidence type="ECO:0000259" key="12">
    <source>
        <dbReference type="Pfam" id="PF00137"/>
    </source>
</evidence>
<evidence type="ECO:0000256" key="1">
    <source>
        <dbReference type="ARBA" id="ARBA00004128"/>
    </source>
</evidence>
<dbReference type="SUPFAM" id="SSF81333">
    <property type="entry name" value="F1F0 ATP synthase subunit C"/>
    <property type="match status" value="1"/>
</dbReference>
<feature type="transmembrane region" description="Helical" evidence="11">
    <location>
        <begin position="72"/>
        <end position="97"/>
    </location>
</feature>
<dbReference type="InterPro" id="IPR000245">
    <property type="entry name" value="ATPase_proteolipid_csu"/>
</dbReference>
<protein>
    <recommendedName>
        <fullName evidence="11">V-type proton ATPase proteolipid subunit</fullName>
    </recommendedName>
</protein>
<name>A0A5C3QGK9_9AGAR</name>
<dbReference type="GO" id="GO:0005774">
    <property type="term" value="C:vacuolar membrane"/>
    <property type="evidence" value="ECO:0007669"/>
    <property type="project" value="UniProtKB-SubCell"/>
</dbReference>
<feature type="domain" description="V-ATPase proteolipid subunit C-like" evidence="12">
    <location>
        <begin position="77"/>
        <end position="136"/>
    </location>
</feature>
<keyword evidence="6 11" id="KW-1133">Transmembrane helix</keyword>
<evidence type="ECO:0000256" key="11">
    <source>
        <dbReference type="RuleBase" id="RU363060"/>
    </source>
</evidence>
<dbReference type="InterPro" id="IPR011555">
    <property type="entry name" value="ATPase_proteolipid_su_C_euk"/>
</dbReference>
<dbReference type="GO" id="GO:0033179">
    <property type="term" value="C:proton-transporting V-type ATPase, V0 domain"/>
    <property type="evidence" value="ECO:0007669"/>
    <property type="project" value="InterPro"/>
</dbReference>
<feature type="domain" description="V-ATPase proteolipid subunit C-like" evidence="12">
    <location>
        <begin position="1"/>
        <end position="60"/>
    </location>
</feature>
<comment type="function">
    <text evidence="11">Proton-conducting pore forming of the V0 complex of vacuolar(H+)-ATPase (V-ATPase), a multisubunit enzyme composed of a peripheral complex (V1) that hydrolyzes ATP and a membrane integral complex (V0) that translocates protons. V-ATPase is responsible for acidifying and maintaining the pH of intracellular compartments.</text>
</comment>
<keyword evidence="11" id="KW-0926">Vacuole</keyword>
<evidence type="ECO:0000256" key="5">
    <source>
        <dbReference type="ARBA" id="ARBA00022781"/>
    </source>
</evidence>
<proteinExistence type="inferred from homology"/>
<keyword evidence="7 11" id="KW-0406">Ion transport</keyword>
<dbReference type="Gene3D" id="1.20.120.610">
    <property type="entry name" value="lithium bound rotor ring of v- atpase"/>
    <property type="match status" value="1"/>
</dbReference>
<accession>A0A5C3QGK9</accession>
<dbReference type="GO" id="GO:0046961">
    <property type="term" value="F:proton-transporting ATPase activity, rotational mechanism"/>
    <property type="evidence" value="ECO:0007669"/>
    <property type="project" value="InterPro"/>
</dbReference>
<sequence length="151" mass="15547">MGCASAIVFASFGASYGTAKSFVGIASSGVLRPDKMIQFSIPVVMAGILAIYGLVVSVVITQDLKPGLLLSLAFHDLGAGLSVGFSCLAAGFAIGIVGDSGVRASAQQPKLFVSMLLMLNFAELWGLYGMIVALLLHGKAGSDEFRGLKCV</sequence>
<dbReference type="InterPro" id="IPR002379">
    <property type="entry name" value="ATPase_proteolipid_c-like_dom"/>
</dbReference>
<keyword evidence="14" id="KW-1185">Reference proteome</keyword>
<reference evidence="13 14" key="1">
    <citation type="journal article" date="2019" name="Nat. Ecol. Evol.">
        <title>Megaphylogeny resolves global patterns of mushroom evolution.</title>
        <authorList>
            <person name="Varga T."/>
            <person name="Krizsan K."/>
            <person name="Foldi C."/>
            <person name="Dima B."/>
            <person name="Sanchez-Garcia M."/>
            <person name="Sanchez-Ramirez S."/>
            <person name="Szollosi G.J."/>
            <person name="Szarkandi J.G."/>
            <person name="Papp V."/>
            <person name="Albert L."/>
            <person name="Andreopoulos W."/>
            <person name="Angelini C."/>
            <person name="Antonin V."/>
            <person name="Barry K.W."/>
            <person name="Bougher N.L."/>
            <person name="Buchanan P."/>
            <person name="Buyck B."/>
            <person name="Bense V."/>
            <person name="Catcheside P."/>
            <person name="Chovatia M."/>
            <person name="Cooper J."/>
            <person name="Damon W."/>
            <person name="Desjardin D."/>
            <person name="Finy P."/>
            <person name="Geml J."/>
            <person name="Haridas S."/>
            <person name="Hughes K."/>
            <person name="Justo A."/>
            <person name="Karasinski D."/>
            <person name="Kautmanova I."/>
            <person name="Kiss B."/>
            <person name="Kocsube S."/>
            <person name="Kotiranta H."/>
            <person name="LaButti K.M."/>
            <person name="Lechner B.E."/>
            <person name="Liimatainen K."/>
            <person name="Lipzen A."/>
            <person name="Lukacs Z."/>
            <person name="Mihaltcheva S."/>
            <person name="Morgado L.N."/>
            <person name="Niskanen T."/>
            <person name="Noordeloos M.E."/>
            <person name="Ohm R.A."/>
            <person name="Ortiz-Santana B."/>
            <person name="Ovrebo C."/>
            <person name="Racz N."/>
            <person name="Riley R."/>
            <person name="Savchenko A."/>
            <person name="Shiryaev A."/>
            <person name="Soop K."/>
            <person name="Spirin V."/>
            <person name="Szebenyi C."/>
            <person name="Tomsovsky M."/>
            <person name="Tulloss R.E."/>
            <person name="Uehling J."/>
            <person name="Grigoriev I.V."/>
            <person name="Vagvolgyi C."/>
            <person name="Papp T."/>
            <person name="Martin F.M."/>
            <person name="Miettinen O."/>
            <person name="Hibbett D.S."/>
            <person name="Nagy L.G."/>
        </authorList>
    </citation>
    <scope>NUCLEOTIDE SEQUENCE [LARGE SCALE GENOMIC DNA]</scope>
    <source>
        <strain evidence="13 14">CBS 309.79</strain>
    </source>
</reference>